<keyword evidence="2" id="KW-1185">Reference proteome</keyword>
<dbReference type="Proteomes" id="UP000003340">
    <property type="component" value="Unassembled WGS sequence"/>
</dbReference>
<reference evidence="1 2" key="1">
    <citation type="submission" date="2009-01" db="EMBL/GenBank/DDBJ databases">
        <authorList>
            <person name="Fulton L."/>
            <person name="Clifton S."/>
            <person name="Fulton B."/>
            <person name="Xu J."/>
            <person name="Minx P."/>
            <person name="Pepin K.H."/>
            <person name="Johnson M."/>
            <person name="Bhonagiri V."/>
            <person name="Nash W.E."/>
            <person name="Mardis E.R."/>
            <person name="Wilson R.K."/>
        </authorList>
    </citation>
    <scope>NUCLEOTIDE SEQUENCE [LARGE SCALE GENOMIC DNA]</scope>
    <source>
        <strain evidence="1 2">DSM 5476</strain>
    </source>
</reference>
<sequence length="133" mass="15506">MLWEKQLIYCSLLSESREGYVSEQAIVCCRYDLNDPEILTEAQIKICSFDLCVSQTKSPEEVLRFIKNVLRQIQTISLEVFKCLVNLHTAILLVFISAKRLYRGFDRNSKSMAQMFCSVTAVDRFEKMEFTTR</sequence>
<accession>C0EDA4</accession>
<protein>
    <submittedName>
        <fullName evidence="1">Uncharacterized protein</fullName>
    </submittedName>
</protein>
<evidence type="ECO:0000313" key="2">
    <source>
        <dbReference type="Proteomes" id="UP000003340"/>
    </source>
</evidence>
<dbReference type="AlphaFoldDB" id="C0EDA4"/>
<dbReference type="EMBL" id="ACEC01000061">
    <property type="protein sequence ID" value="EEG30490.1"/>
    <property type="molecule type" value="Genomic_DNA"/>
</dbReference>
<dbReference type="HOGENOM" id="CLU_1903033_0_0_9"/>
<name>C0EDA4_9FIRM</name>
<evidence type="ECO:0000313" key="1">
    <source>
        <dbReference type="EMBL" id="EEG30490.1"/>
    </source>
</evidence>
<reference evidence="1 2" key="2">
    <citation type="submission" date="2009-02" db="EMBL/GenBank/DDBJ databases">
        <title>Draft genome sequence of Clostridium methylpentosum (DSM 5476).</title>
        <authorList>
            <person name="Sudarsanam P."/>
            <person name="Ley R."/>
            <person name="Guruge J."/>
            <person name="Turnbaugh P.J."/>
            <person name="Mahowald M."/>
            <person name="Liep D."/>
            <person name="Gordon J."/>
        </authorList>
    </citation>
    <scope>NUCLEOTIDE SEQUENCE [LARGE SCALE GENOMIC DNA]</scope>
    <source>
        <strain evidence="1 2">DSM 5476</strain>
    </source>
</reference>
<comment type="caution">
    <text evidence="1">The sequence shown here is derived from an EMBL/GenBank/DDBJ whole genome shotgun (WGS) entry which is preliminary data.</text>
</comment>
<dbReference type="STRING" id="537013.CLOSTMETH_01831"/>
<proteinExistence type="predicted"/>
<gene>
    <name evidence="1" type="ORF">CLOSTMETH_01831</name>
</gene>
<organism evidence="1 2">
    <name type="scientific">[Clostridium] methylpentosum DSM 5476</name>
    <dbReference type="NCBI Taxonomy" id="537013"/>
    <lineage>
        <taxon>Bacteria</taxon>
        <taxon>Bacillati</taxon>
        <taxon>Bacillota</taxon>
        <taxon>Clostridia</taxon>
        <taxon>Eubacteriales</taxon>
        <taxon>Oscillospiraceae</taxon>
        <taxon>Oscillospiraceae incertae sedis</taxon>
    </lineage>
</organism>